<accession>A0A3P3XS40</accession>
<organism evidence="1">
    <name type="scientific">uncultured spirochete</name>
    <dbReference type="NCBI Taxonomy" id="156406"/>
    <lineage>
        <taxon>Bacteria</taxon>
        <taxon>Pseudomonadati</taxon>
        <taxon>Spirochaetota</taxon>
        <taxon>Spirochaetia</taxon>
        <taxon>Spirochaetales</taxon>
        <taxon>environmental samples</taxon>
    </lineage>
</organism>
<name>A0A3P3XS40_9SPIR</name>
<proteinExistence type="predicted"/>
<sequence length="263" mass="28148">MKTNFAHLTLEEKSIVARLKASLALRLAEESYASDTELQKICPSRGISMKLSIRGAGPSLHLRVPQSSSRRPSLLLFFPNIESAVRVLSGAKGTAVPIPLDAGALKTLAFFRRASNRATELLRAADTPAAIRARLLLAATLYGLEAIAGESYLERRMQIIPDGVVGVRAGEIAYRVAKEGRTIHVDRAVPAEADGVVSAVNSPRPDAVLSFAHYQSAIDVLSGKRQAVVALGSGEVRIGGLLPLVQGLFAVLDRLSWYMGVEV</sequence>
<evidence type="ECO:0008006" key="2">
    <source>
        <dbReference type="Google" id="ProtNLM"/>
    </source>
</evidence>
<evidence type="ECO:0000313" key="1">
    <source>
        <dbReference type="EMBL" id="SLM19060.1"/>
    </source>
</evidence>
<dbReference type="AlphaFoldDB" id="A0A3P3XS40"/>
<dbReference type="EMBL" id="FWDO01000005">
    <property type="protein sequence ID" value="SLM19060.1"/>
    <property type="molecule type" value="Genomic_DNA"/>
</dbReference>
<gene>
    <name evidence="1" type="ORF">SPIRO4BDMA_50575</name>
</gene>
<protein>
    <recommendedName>
        <fullName evidence="2">SCP2 domain-containing protein</fullName>
    </recommendedName>
</protein>
<reference evidence="1" key="1">
    <citation type="submission" date="2017-02" db="EMBL/GenBank/DDBJ databases">
        <authorList>
            <person name="Regsiter A."/>
            <person name="William W."/>
        </authorList>
    </citation>
    <scope>NUCLEOTIDE SEQUENCE</scope>
    <source>
        <strain evidence="1">BdmA 4</strain>
    </source>
</reference>